<dbReference type="Pfam" id="PF00188">
    <property type="entry name" value="CAP"/>
    <property type="match status" value="1"/>
</dbReference>
<dbReference type="EMBL" id="PFMD01000013">
    <property type="protein sequence ID" value="PIY97118.1"/>
    <property type="molecule type" value="Genomic_DNA"/>
</dbReference>
<feature type="domain" description="SCP" evidence="2">
    <location>
        <begin position="35"/>
        <end position="153"/>
    </location>
</feature>
<proteinExistence type="predicted"/>
<dbReference type="CDD" id="cd05379">
    <property type="entry name" value="CAP_bacterial"/>
    <property type="match status" value="1"/>
</dbReference>
<keyword evidence="1" id="KW-0732">Signal</keyword>
<gene>
    <name evidence="3" type="ORF">COY66_01155</name>
</gene>
<evidence type="ECO:0000313" key="4">
    <source>
        <dbReference type="Proteomes" id="UP000230779"/>
    </source>
</evidence>
<dbReference type="Gene3D" id="3.40.33.10">
    <property type="entry name" value="CAP"/>
    <property type="match status" value="1"/>
</dbReference>
<comment type="caution">
    <text evidence="3">The sequence shown here is derived from an EMBL/GenBank/DDBJ whole genome shotgun (WGS) entry which is preliminary data.</text>
</comment>
<feature type="signal peptide" evidence="1">
    <location>
        <begin position="1"/>
        <end position="26"/>
    </location>
</feature>
<evidence type="ECO:0000259" key="2">
    <source>
        <dbReference type="Pfam" id="PF00188"/>
    </source>
</evidence>
<evidence type="ECO:0000256" key="1">
    <source>
        <dbReference type="SAM" id="SignalP"/>
    </source>
</evidence>
<evidence type="ECO:0000313" key="3">
    <source>
        <dbReference type="EMBL" id="PIY97118.1"/>
    </source>
</evidence>
<accession>A0A2M7RK43</accession>
<reference evidence="3 4" key="1">
    <citation type="submission" date="2017-09" db="EMBL/GenBank/DDBJ databases">
        <title>Depth-based differentiation of microbial function through sediment-hosted aquifers and enrichment of novel symbionts in the deep terrestrial subsurface.</title>
        <authorList>
            <person name="Probst A.J."/>
            <person name="Ladd B."/>
            <person name="Jarett J.K."/>
            <person name="Geller-Mcgrath D.E."/>
            <person name="Sieber C.M."/>
            <person name="Emerson J.B."/>
            <person name="Anantharaman K."/>
            <person name="Thomas B.C."/>
            <person name="Malmstrom R."/>
            <person name="Stieglmeier M."/>
            <person name="Klingl A."/>
            <person name="Woyke T."/>
            <person name="Ryan C.M."/>
            <person name="Banfield J.F."/>
        </authorList>
    </citation>
    <scope>NUCLEOTIDE SEQUENCE [LARGE SCALE GENOMIC DNA]</scope>
    <source>
        <strain evidence="3">CG_4_10_14_0_8_um_filter_42_10</strain>
    </source>
</reference>
<dbReference type="InterPro" id="IPR014044">
    <property type="entry name" value="CAP_dom"/>
</dbReference>
<protein>
    <recommendedName>
        <fullName evidence="2">SCP domain-containing protein</fullName>
    </recommendedName>
</protein>
<dbReference type="SUPFAM" id="SSF55797">
    <property type="entry name" value="PR-1-like"/>
    <property type="match status" value="1"/>
</dbReference>
<sequence length="163" mass="18337">MKVKKSLIFFGVFIAFSILLPQTASLATQNYSEVLELTNLVRTKNNLPPLQLSYALTQTAELKAQDMLNNQYFAHISPQGKTPWDWLNQTNYLYSMAGENLAINFNSPEEMMAQWLASPTHRANILDPDFKEMGVAIVSGKFKNNNTILIVQHFGAPMPEVGE</sequence>
<feature type="chain" id="PRO_5014941575" description="SCP domain-containing protein" evidence="1">
    <location>
        <begin position="27"/>
        <end position="163"/>
    </location>
</feature>
<dbReference type="PANTHER" id="PTHR31157">
    <property type="entry name" value="SCP DOMAIN-CONTAINING PROTEIN"/>
    <property type="match status" value="1"/>
</dbReference>
<dbReference type="AlphaFoldDB" id="A0A2M7RK43"/>
<name>A0A2M7RK43_9BACT</name>
<dbReference type="PANTHER" id="PTHR31157:SF1">
    <property type="entry name" value="SCP DOMAIN-CONTAINING PROTEIN"/>
    <property type="match status" value="1"/>
</dbReference>
<dbReference type="Proteomes" id="UP000230779">
    <property type="component" value="Unassembled WGS sequence"/>
</dbReference>
<organism evidence="3 4">
    <name type="scientific">Candidatus Kerfeldbacteria bacterium CG_4_10_14_0_8_um_filter_42_10</name>
    <dbReference type="NCBI Taxonomy" id="2014248"/>
    <lineage>
        <taxon>Bacteria</taxon>
        <taxon>Candidatus Kerfeldiibacteriota</taxon>
    </lineage>
</organism>
<dbReference type="InterPro" id="IPR035940">
    <property type="entry name" value="CAP_sf"/>
</dbReference>